<organism evidence="4 5">
    <name type="scientific">Pseudomonas pergaminensis</name>
    <dbReference type="NCBI Taxonomy" id="2853159"/>
    <lineage>
        <taxon>Bacteria</taxon>
        <taxon>Pseudomonadati</taxon>
        <taxon>Pseudomonadota</taxon>
        <taxon>Gammaproteobacteria</taxon>
        <taxon>Pseudomonadales</taxon>
        <taxon>Pseudomonadaceae</taxon>
        <taxon>Pseudomonas</taxon>
    </lineage>
</organism>
<keyword evidence="5" id="KW-1185">Reference proteome</keyword>
<comment type="caution">
    <text evidence="4">The sequence shown here is derived from an EMBL/GenBank/DDBJ whole genome shotgun (WGS) entry which is preliminary data.</text>
</comment>
<feature type="chain" id="PRO_5047149755" evidence="2">
    <location>
        <begin position="23"/>
        <end position="339"/>
    </location>
</feature>
<dbReference type="Gene3D" id="3.60.15.10">
    <property type="entry name" value="Ribonuclease Z/Hydroxyacylglutathione hydrolase-like"/>
    <property type="match status" value="1"/>
</dbReference>
<evidence type="ECO:0000313" key="5">
    <source>
        <dbReference type="Proteomes" id="UP001623008"/>
    </source>
</evidence>
<dbReference type="PANTHER" id="PTHR42951">
    <property type="entry name" value="METALLO-BETA-LACTAMASE DOMAIN-CONTAINING"/>
    <property type="match status" value="1"/>
</dbReference>
<evidence type="ECO:0000313" key="4">
    <source>
        <dbReference type="EMBL" id="MFK9004152.1"/>
    </source>
</evidence>
<dbReference type="InterPro" id="IPR036866">
    <property type="entry name" value="RibonucZ/Hydroxyglut_hydro"/>
</dbReference>
<feature type="signal peptide" evidence="2">
    <location>
        <begin position="1"/>
        <end position="22"/>
    </location>
</feature>
<dbReference type="PANTHER" id="PTHR42951:SF4">
    <property type="entry name" value="ACYL-COENZYME A THIOESTERASE MBLAC2"/>
    <property type="match status" value="1"/>
</dbReference>
<evidence type="ECO:0000256" key="1">
    <source>
        <dbReference type="ARBA" id="ARBA00005250"/>
    </source>
</evidence>
<gene>
    <name evidence="4" type="ORF">ACJEBJ_08460</name>
</gene>
<feature type="domain" description="Metallo-beta-lactamase" evidence="3">
    <location>
        <begin position="80"/>
        <end position="260"/>
    </location>
</feature>
<dbReference type="EMBL" id="JBJHQF010000009">
    <property type="protein sequence ID" value="MFK9004152.1"/>
    <property type="molecule type" value="Genomic_DNA"/>
</dbReference>
<sequence>MTAWYRRALLALAVATSTQALAAHALDPRLPQVTYEAGALPAAGFPASANCSAAVDDFQVHAYNDNFFILRESGCVNAEKPFLYLLFGQDRAILFDTGAGDDTDAATGRVPDVVGAVDKVIQQWLVKHQRGSLPLVVTHLHSHSDHTWGDFQFINRPDTTFVEPADVAVLQRFFGIGNWPEQVGSYDLGGRVLDIIPIPGHDATSIAVYDRQTAVLLTGDSVYPGRIYVNDPDPQVTHASLQRLVDFTRTRLVAHVLGSHIEQRAPYADNPRGQNYTPQEVGLALGRAHLLEMLEATRLRTGEGDASRIPQKAYRDFTICGVYPACAPINVPAQVKAAP</sequence>
<comment type="similarity">
    <text evidence="1">Belongs to the metallo-beta-lactamase superfamily. Class-B beta-lactamase family.</text>
</comment>
<dbReference type="Proteomes" id="UP001623008">
    <property type="component" value="Unassembled WGS sequence"/>
</dbReference>
<name>A0ABW8QYG1_9PSED</name>
<protein>
    <submittedName>
        <fullName evidence="4">MBL fold metallo-hydrolase</fullName>
    </submittedName>
</protein>
<accession>A0ABW8QYG1</accession>
<proteinExistence type="inferred from homology"/>
<reference evidence="4 5" key="1">
    <citation type="submission" date="2024-11" db="EMBL/GenBank/DDBJ databases">
        <authorList>
            <person name="Lucas J.A."/>
        </authorList>
    </citation>
    <scope>NUCLEOTIDE SEQUENCE [LARGE SCALE GENOMIC DNA]</scope>
    <source>
        <strain evidence="4 5">Z 7.15</strain>
    </source>
</reference>
<dbReference type="Pfam" id="PF00753">
    <property type="entry name" value="Lactamase_B"/>
    <property type="match status" value="1"/>
</dbReference>
<dbReference type="InterPro" id="IPR050855">
    <property type="entry name" value="NDM-1-like"/>
</dbReference>
<evidence type="ECO:0000259" key="3">
    <source>
        <dbReference type="SMART" id="SM00849"/>
    </source>
</evidence>
<evidence type="ECO:0000256" key="2">
    <source>
        <dbReference type="SAM" id="SignalP"/>
    </source>
</evidence>
<dbReference type="InterPro" id="IPR001279">
    <property type="entry name" value="Metallo-B-lactamas"/>
</dbReference>
<dbReference type="RefSeq" id="WP_406597174.1">
    <property type="nucleotide sequence ID" value="NZ_JBJHQF010000009.1"/>
</dbReference>
<dbReference type="SUPFAM" id="SSF56281">
    <property type="entry name" value="Metallo-hydrolase/oxidoreductase"/>
    <property type="match status" value="1"/>
</dbReference>
<keyword evidence="2" id="KW-0732">Signal</keyword>
<dbReference type="SMART" id="SM00849">
    <property type="entry name" value="Lactamase_B"/>
    <property type="match status" value="1"/>
</dbReference>